<dbReference type="Proteomes" id="UP000051530">
    <property type="component" value="Unassembled WGS sequence"/>
</dbReference>
<sequence>MEKRYLIRILRCSILFSSALILLAARIYPLFDYDYIEYVRITNRIPLAYLTNICAVESILLFTFGAINLILKSFIKDNHIINMSVWIYYKLISDLLSLNITMSFGYWYLMFYDPDLVAGTNKDVDFKGNAFFSFADHTLPPIVNLIEAYFVRARFTISSIIVGLKMGVAYFTHIAIVHHLKGQWPYKLFNGKSYPMVFVYVIIYLAIGTFGAFLCLYLFKKIQKSQTDQNPHRNM</sequence>
<feature type="transmembrane region" description="Helical" evidence="5">
    <location>
        <begin position="130"/>
        <end position="150"/>
    </location>
</feature>
<dbReference type="EMBL" id="LGUB01001152">
    <property type="protein sequence ID" value="KRH92161.1"/>
    <property type="molecule type" value="Genomic_DNA"/>
</dbReference>
<keyword evidence="4 5" id="KW-0472">Membrane</keyword>
<evidence type="ECO:0000256" key="4">
    <source>
        <dbReference type="ARBA" id="ARBA00023136"/>
    </source>
</evidence>
<keyword evidence="3 5" id="KW-1133">Transmembrane helix</keyword>
<feature type="transmembrane region" description="Helical" evidence="5">
    <location>
        <begin position="197"/>
        <end position="219"/>
    </location>
</feature>
<evidence type="ECO:0000313" key="7">
    <source>
        <dbReference type="Proteomes" id="UP000051530"/>
    </source>
</evidence>
<comment type="subcellular location">
    <subcellularLocation>
        <location evidence="1">Endomembrane system</location>
        <topology evidence="1">Multi-pass membrane protein</topology>
    </subcellularLocation>
</comment>
<evidence type="ECO:0000256" key="3">
    <source>
        <dbReference type="ARBA" id="ARBA00022989"/>
    </source>
</evidence>
<keyword evidence="7" id="KW-1185">Reference proteome</keyword>
<proteinExistence type="predicted"/>
<protein>
    <recommendedName>
        <fullName evidence="8">FAR-17a/AIG1-like protein</fullName>
    </recommendedName>
</protein>
<dbReference type="GO" id="GO:0016020">
    <property type="term" value="C:membrane"/>
    <property type="evidence" value="ECO:0007669"/>
    <property type="project" value="InterPro"/>
</dbReference>
<evidence type="ECO:0000256" key="2">
    <source>
        <dbReference type="ARBA" id="ARBA00022692"/>
    </source>
</evidence>
<dbReference type="PANTHER" id="PTHR10989">
    <property type="entry name" value="ANDROGEN-INDUCED PROTEIN 1-RELATED"/>
    <property type="match status" value="1"/>
</dbReference>
<feature type="transmembrane region" description="Helical" evidence="5">
    <location>
        <begin position="12"/>
        <end position="29"/>
    </location>
</feature>
<dbReference type="VEuPathDB" id="MicrosporidiaDB:M153_10624000732"/>
<dbReference type="AlphaFoldDB" id="A0A0R0LZL0"/>
<dbReference type="PANTHER" id="PTHR10989:SF16">
    <property type="entry name" value="AT02829P-RELATED"/>
    <property type="match status" value="1"/>
</dbReference>
<keyword evidence="2 5" id="KW-0812">Transmembrane</keyword>
<dbReference type="Pfam" id="PF04750">
    <property type="entry name" value="Far-17a_AIG1"/>
    <property type="match status" value="1"/>
</dbReference>
<dbReference type="InterPro" id="IPR006838">
    <property type="entry name" value="ADTRP_AIG1"/>
</dbReference>
<evidence type="ECO:0000313" key="6">
    <source>
        <dbReference type="EMBL" id="KRH92161.1"/>
    </source>
</evidence>
<evidence type="ECO:0008006" key="8">
    <source>
        <dbReference type="Google" id="ProtNLM"/>
    </source>
</evidence>
<gene>
    <name evidence="6" type="ORF">M153_10624000732</name>
</gene>
<dbReference type="GO" id="GO:0012505">
    <property type="term" value="C:endomembrane system"/>
    <property type="evidence" value="ECO:0007669"/>
    <property type="project" value="UniProtKB-SubCell"/>
</dbReference>
<feature type="transmembrane region" description="Helical" evidence="5">
    <location>
        <begin position="157"/>
        <end position="177"/>
    </location>
</feature>
<name>A0A0R0LZL0_9MICR</name>
<comment type="caution">
    <text evidence="6">The sequence shown here is derived from an EMBL/GenBank/DDBJ whole genome shotgun (WGS) entry which is preliminary data.</text>
</comment>
<evidence type="ECO:0000256" key="5">
    <source>
        <dbReference type="SAM" id="Phobius"/>
    </source>
</evidence>
<accession>A0A0R0LZL0</accession>
<feature type="transmembrane region" description="Helical" evidence="5">
    <location>
        <begin position="49"/>
        <end position="71"/>
    </location>
</feature>
<reference evidence="6 7" key="1">
    <citation type="submission" date="2015-07" db="EMBL/GenBank/DDBJ databases">
        <title>The genome of Pseudoloma neurophilia, a relevant intracellular parasite of the zebrafish.</title>
        <authorList>
            <person name="Ndikumana S."/>
            <person name="Pelin A."/>
            <person name="Sanders J."/>
            <person name="Corradi N."/>
        </authorList>
    </citation>
    <scope>NUCLEOTIDE SEQUENCE [LARGE SCALE GENOMIC DNA]</scope>
    <source>
        <strain evidence="6 7">MK1</strain>
    </source>
</reference>
<feature type="transmembrane region" description="Helical" evidence="5">
    <location>
        <begin position="91"/>
        <end position="110"/>
    </location>
</feature>
<organism evidence="6 7">
    <name type="scientific">Pseudoloma neurophilia</name>
    <dbReference type="NCBI Taxonomy" id="146866"/>
    <lineage>
        <taxon>Eukaryota</taxon>
        <taxon>Fungi</taxon>
        <taxon>Fungi incertae sedis</taxon>
        <taxon>Microsporidia</taxon>
        <taxon>Pseudoloma</taxon>
    </lineage>
</organism>
<evidence type="ECO:0000256" key="1">
    <source>
        <dbReference type="ARBA" id="ARBA00004127"/>
    </source>
</evidence>